<reference evidence="4" key="2">
    <citation type="submission" date="2025-09" db="UniProtKB">
        <authorList>
            <consortium name="Ensembl"/>
        </authorList>
    </citation>
    <scope>IDENTIFICATION</scope>
</reference>
<evidence type="ECO:0000256" key="1">
    <source>
        <dbReference type="ARBA" id="ARBA00022737"/>
    </source>
</evidence>
<protein>
    <submittedName>
        <fullName evidence="4">Leucine rich pentatricopeptide repeat containing</fullName>
    </submittedName>
</protein>
<dbReference type="Pfam" id="PF13812">
    <property type="entry name" value="PPR_3"/>
    <property type="match status" value="1"/>
</dbReference>
<evidence type="ECO:0000256" key="2">
    <source>
        <dbReference type="PROSITE-ProRule" id="PRU00708"/>
    </source>
</evidence>
<dbReference type="SUPFAM" id="SSF48371">
    <property type="entry name" value="ARM repeat"/>
    <property type="match status" value="1"/>
</dbReference>
<dbReference type="Gene3D" id="1.25.40.10">
    <property type="entry name" value="Tetratricopeptide repeat domain"/>
    <property type="match status" value="1"/>
</dbReference>
<dbReference type="GeneTree" id="ENSGT00960000186682"/>
<dbReference type="InterPro" id="IPR016024">
    <property type="entry name" value="ARM-type_fold"/>
</dbReference>
<dbReference type="InterPro" id="IPR033490">
    <property type="entry name" value="LRP130"/>
</dbReference>
<feature type="domain" description="PROP1-like PPR" evidence="3">
    <location>
        <begin position="134"/>
        <end position="265"/>
    </location>
</feature>
<dbReference type="Ensembl" id="ENSPSMT00000013447.1">
    <property type="protein sequence ID" value="ENSPSMP00000011531.1"/>
    <property type="gene ID" value="ENSPSMG00000008019.1"/>
</dbReference>
<evidence type="ECO:0000259" key="3">
    <source>
        <dbReference type="Pfam" id="PF17177"/>
    </source>
</evidence>
<dbReference type="InterPro" id="IPR033443">
    <property type="entry name" value="PROP1-like_PPR_dom"/>
</dbReference>
<reference evidence="4" key="1">
    <citation type="submission" date="2025-08" db="UniProtKB">
        <authorList>
            <consortium name="Ensembl"/>
        </authorList>
    </citation>
    <scope>IDENTIFICATION</scope>
</reference>
<organism evidence="4 5">
    <name type="scientific">Prolemur simus</name>
    <name type="common">Greater bamboo lemur</name>
    <name type="synonym">Hapalemur simus</name>
    <dbReference type="NCBI Taxonomy" id="1328070"/>
    <lineage>
        <taxon>Eukaryota</taxon>
        <taxon>Metazoa</taxon>
        <taxon>Chordata</taxon>
        <taxon>Craniata</taxon>
        <taxon>Vertebrata</taxon>
        <taxon>Euteleostomi</taxon>
        <taxon>Mammalia</taxon>
        <taxon>Eutheria</taxon>
        <taxon>Euarchontoglires</taxon>
        <taxon>Primates</taxon>
        <taxon>Strepsirrhini</taxon>
        <taxon>Lemuriformes</taxon>
        <taxon>Lemuridae</taxon>
        <taxon>Prolemur</taxon>
    </lineage>
</organism>
<dbReference type="GO" id="GO:0005634">
    <property type="term" value="C:nucleus"/>
    <property type="evidence" value="ECO:0007669"/>
    <property type="project" value="TreeGrafter"/>
</dbReference>
<dbReference type="AlphaFoldDB" id="A0A8C8Z3T0"/>
<evidence type="ECO:0000313" key="5">
    <source>
        <dbReference type="Proteomes" id="UP000694414"/>
    </source>
</evidence>
<dbReference type="GO" id="GO:0005739">
    <property type="term" value="C:mitochondrion"/>
    <property type="evidence" value="ECO:0007669"/>
    <property type="project" value="TreeGrafter"/>
</dbReference>
<dbReference type="PANTHER" id="PTHR46669">
    <property type="entry name" value="LEUCINE-RICH PPR MOTIF-CONTAINING PROTEIN, MITOCHONDRIAL"/>
    <property type="match status" value="1"/>
</dbReference>
<proteinExistence type="predicted"/>
<dbReference type="InterPro" id="IPR002885">
    <property type="entry name" value="PPR_rpt"/>
</dbReference>
<accession>A0A8C8Z3T0</accession>
<feature type="repeat" description="PPR" evidence="2">
    <location>
        <begin position="109"/>
        <end position="143"/>
    </location>
</feature>
<keyword evidence="1" id="KW-0677">Repeat</keyword>
<dbReference type="InterPro" id="IPR011990">
    <property type="entry name" value="TPR-like_helical_dom_sf"/>
</dbReference>
<evidence type="ECO:0000313" key="4">
    <source>
        <dbReference type="Ensembl" id="ENSPSMP00000011531.1"/>
    </source>
</evidence>
<dbReference type="GO" id="GO:0003730">
    <property type="term" value="F:mRNA 3'-UTR binding"/>
    <property type="evidence" value="ECO:0007669"/>
    <property type="project" value="TreeGrafter"/>
</dbReference>
<dbReference type="GO" id="GO:0070129">
    <property type="term" value="P:regulation of mitochondrial translation"/>
    <property type="evidence" value="ECO:0007669"/>
    <property type="project" value="TreeGrafter"/>
</dbReference>
<keyword evidence="5" id="KW-1185">Reference proteome</keyword>
<dbReference type="PROSITE" id="PS51375">
    <property type="entry name" value="PPR"/>
    <property type="match status" value="2"/>
</dbReference>
<dbReference type="Proteomes" id="UP000694414">
    <property type="component" value="Unplaced"/>
</dbReference>
<dbReference type="NCBIfam" id="TIGR00756">
    <property type="entry name" value="PPR"/>
    <property type="match status" value="1"/>
</dbReference>
<dbReference type="PANTHER" id="PTHR46669:SF1">
    <property type="entry name" value="LEUCINE-RICH PPR MOTIF-CONTAINING PROTEIN, MITOCHONDRIAL"/>
    <property type="match status" value="1"/>
</dbReference>
<name>A0A8C8Z3T0_PROSS</name>
<dbReference type="Pfam" id="PF17177">
    <property type="entry name" value="PPR_long"/>
    <property type="match status" value="1"/>
</dbReference>
<feature type="repeat" description="PPR" evidence="2">
    <location>
        <begin position="144"/>
        <end position="178"/>
    </location>
</feature>
<sequence>MRLDNSVRRTGRIPKTLLQKVFDNTCHSGIPGGNQALLLLRSCGSLLPELKLTERTEFAHRIWDKLQELGTVYDVSHYNALLKVYLQNEYKFSPTDFLAKMEEANIQPNRVTYQRLIAAYCNVGDIEGASKILGFMKTKDLPVTETVFSALITGHARAGDMENAENILTVMKEAGIEPGPDTYLALLNAYAEKGDIDHVKQVETLEKLVELTQKLFECDRDEMYYNLLKLYKINGDWQRADAVWNKMQEENVIPREKTLRLLAEILRNSNQEVPFDVPELWYEDEKDSQNSSSSTSPVESDLQKDVLKACRGKSNTAVSRSIFCSNIFNIRTVVFIISPWCSTIYYRIRSIAETHIKGFTLNDAANSLLIITQVRRDYLKDALTTLKTALDLKQIPSRLAVTRLIQAFASNGDVEGIEEIQKMVNGLEDAIGLSNMVFINNIALAQIRNNNIDVAIENLENMLTSENQTVSPQYFGLAYLFRKVIEEQLEPAVEKISIMAERLANQFAVYKPVTDLFLQFVEAGKVDDARALLQRCGAIAEQISIFMVFFVRNSRKPGKAPILQSLLGLIPELAEKEEVYSSLMKSYVLDKDVTSAKALYEQLTAKNVKLNDLLLKRYAFLLKNAGEPVPFLEPPESFEFYAKQLKESKENSL</sequence>
<gene>
    <name evidence="4" type="primary">LRPPRC</name>
</gene>